<evidence type="ECO:0000256" key="10">
    <source>
        <dbReference type="ARBA" id="ARBA00023306"/>
    </source>
</evidence>
<protein>
    <recommendedName>
        <fullName evidence="11">Structural maintenance of chromosomes protein</fullName>
    </recommendedName>
</protein>
<keyword evidence="9 11" id="KW-0539">Nucleus</keyword>
<dbReference type="PANTHER" id="PTHR43977">
    <property type="entry name" value="STRUCTURAL MAINTENANCE OF CHROMOSOMES PROTEIN 3"/>
    <property type="match status" value="1"/>
</dbReference>
<dbReference type="InterPro" id="IPR010935">
    <property type="entry name" value="SMC_hinge"/>
</dbReference>
<reference evidence="15 16" key="1">
    <citation type="submission" date="2019-05" db="EMBL/GenBank/DDBJ databases">
        <title>Emergence of the Ug99 lineage of the wheat stem rust pathogen through somatic hybridization.</title>
        <authorList>
            <person name="Li F."/>
            <person name="Upadhyaya N.M."/>
            <person name="Sperschneider J."/>
            <person name="Matny O."/>
            <person name="Nguyen-Phuc H."/>
            <person name="Mago R."/>
            <person name="Raley C."/>
            <person name="Miller M.E."/>
            <person name="Silverstein K.A.T."/>
            <person name="Henningsen E."/>
            <person name="Hirsch C.D."/>
            <person name="Visser B."/>
            <person name="Pretorius Z.A."/>
            <person name="Steffenson B.J."/>
            <person name="Schwessinger B."/>
            <person name="Dodds P.N."/>
            <person name="Figueroa M."/>
        </authorList>
    </citation>
    <scope>NUCLEOTIDE SEQUENCE [LARGE SCALE GENOMIC DNA]</scope>
    <source>
        <strain evidence="15 16">Ug99</strain>
    </source>
</reference>
<evidence type="ECO:0000256" key="1">
    <source>
        <dbReference type="ARBA" id="ARBA00004123"/>
    </source>
</evidence>
<dbReference type="GO" id="GO:0051301">
    <property type="term" value="P:cell division"/>
    <property type="evidence" value="ECO:0007669"/>
    <property type="project" value="UniProtKB-KW"/>
</dbReference>
<dbReference type="InterPro" id="IPR003395">
    <property type="entry name" value="RecF/RecN/SMC_N"/>
</dbReference>
<dbReference type="GO" id="GO:0005524">
    <property type="term" value="F:ATP binding"/>
    <property type="evidence" value="ECO:0007669"/>
    <property type="project" value="UniProtKB-KW"/>
</dbReference>
<evidence type="ECO:0000256" key="6">
    <source>
        <dbReference type="ARBA" id="ARBA00022840"/>
    </source>
</evidence>
<dbReference type="GO" id="GO:0005634">
    <property type="term" value="C:nucleus"/>
    <property type="evidence" value="ECO:0007669"/>
    <property type="project" value="UniProtKB-SubCell"/>
</dbReference>
<evidence type="ECO:0000256" key="8">
    <source>
        <dbReference type="ARBA" id="ARBA00023067"/>
    </source>
</evidence>
<dbReference type="SUPFAM" id="SSF75553">
    <property type="entry name" value="Smc hinge domain"/>
    <property type="match status" value="1"/>
</dbReference>
<name>A0A5B0R5E8_PUCGR</name>
<evidence type="ECO:0000256" key="5">
    <source>
        <dbReference type="ARBA" id="ARBA00022776"/>
    </source>
</evidence>
<keyword evidence="10" id="KW-0131">Cell cycle</keyword>
<gene>
    <name evidence="15" type="primary">SMC2_1</name>
    <name evidence="15" type="ORF">PGTUg99_009695</name>
</gene>
<feature type="region of interest" description="Disordered" evidence="13">
    <location>
        <begin position="1205"/>
        <end position="1228"/>
    </location>
</feature>
<keyword evidence="6" id="KW-0067">ATP-binding</keyword>
<feature type="coiled-coil region" evidence="12">
    <location>
        <begin position="780"/>
        <end position="965"/>
    </location>
</feature>
<dbReference type="SMART" id="SM00968">
    <property type="entry name" value="SMC_hinge"/>
    <property type="match status" value="1"/>
</dbReference>
<comment type="similarity">
    <text evidence="2">Belongs to the SMC family. SMC2 subfamily.</text>
</comment>
<dbReference type="SUPFAM" id="SSF52540">
    <property type="entry name" value="P-loop containing nucleoside triphosphate hydrolases"/>
    <property type="match status" value="1"/>
</dbReference>
<dbReference type="PIRSF" id="PIRSF005719">
    <property type="entry name" value="SMC"/>
    <property type="match status" value="1"/>
</dbReference>
<dbReference type="GO" id="GO:0016887">
    <property type="term" value="F:ATP hydrolysis activity"/>
    <property type="evidence" value="ECO:0007669"/>
    <property type="project" value="InterPro"/>
</dbReference>
<keyword evidence="8" id="KW-0226">DNA condensation</keyword>
<feature type="coiled-coil region" evidence="12">
    <location>
        <begin position="709"/>
        <end position="743"/>
    </location>
</feature>
<keyword evidence="3" id="KW-0132">Cell division</keyword>
<evidence type="ECO:0000256" key="7">
    <source>
        <dbReference type="ARBA" id="ARBA00023054"/>
    </source>
</evidence>
<dbReference type="Gene3D" id="3.40.50.300">
    <property type="entry name" value="P-loop containing nucleotide triphosphate hydrolases"/>
    <property type="match status" value="2"/>
</dbReference>
<evidence type="ECO:0000256" key="12">
    <source>
        <dbReference type="SAM" id="Coils"/>
    </source>
</evidence>
<keyword evidence="5" id="KW-0498">Mitosis</keyword>
<dbReference type="FunFam" id="3.40.50.300:FF:000278">
    <property type="entry name" value="Structural maintenance of chromosomes 2"/>
    <property type="match status" value="1"/>
</dbReference>
<organism evidence="15 16">
    <name type="scientific">Puccinia graminis f. sp. tritici</name>
    <dbReference type="NCBI Taxonomy" id="56615"/>
    <lineage>
        <taxon>Eukaryota</taxon>
        <taxon>Fungi</taxon>
        <taxon>Dikarya</taxon>
        <taxon>Basidiomycota</taxon>
        <taxon>Pucciniomycotina</taxon>
        <taxon>Pucciniomycetes</taxon>
        <taxon>Pucciniales</taxon>
        <taxon>Pucciniaceae</taxon>
        <taxon>Puccinia</taxon>
    </lineage>
</organism>
<evidence type="ECO:0000256" key="2">
    <source>
        <dbReference type="ARBA" id="ARBA00005231"/>
    </source>
</evidence>
<dbReference type="Gene3D" id="1.20.1060.20">
    <property type="match status" value="1"/>
</dbReference>
<dbReference type="GO" id="GO:0030261">
    <property type="term" value="P:chromosome condensation"/>
    <property type="evidence" value="ECO:0007669"/>
    <property type="project" value="UniProtKB-KW"/>
</dbReference>
<dbReference type="GO" id="GO:0007059">
    <property type="term" value="P:chromosome segregation"/>
    <property type="evidence" value="ECO:0007669"/>
    <property type="project" value="UniProtKB-ARBA"/>
</dbReference>
<evidence type="ECO:0000256" key="9">
    <source>
        <dbReference type="ARBA" id="ARBA00023242"/>
    </source>
</evidence>
<feature type="domain" description="SMC hinge" evidence="14">
    <location>
        <begin position="547"/>
        <end position="668"/>
    </location>
</feature>
<sequence length="1228" mass="137704">MHIVELILDGFKSYPVRTTISGFDPSFNAVTGLNGSGKSNILDAICFVLGITNLSAVRANNLQDLIYKRGQAGVTKASVTVVFDNRDKTKSPLGFEQYAEVTVTRQILMGGATKYLINGHRSTQNSVQNLFQSVQLNINNPNFLIMQGKITKVLNMKPQEILGMIEEAAGTSMFEERKEKAVKTMAKKDKKMEEIQDVESGCFLVLSSYAQSDFFLFLKQLLREEIEPKLNRLREEKRTYLAYQQNEAQLEILTRLCLAWDHFQANRKLQDIMAQIDGKNEEIHQVEADQDRLNKEIRTIDEESVRINRKMEQESKKGGKVEKLEKTLTALSTDVARLNTQVELSQKTWTEEQTKVKELIKAEKDLSAVLETKKAQATDLNSKFTQLKTEFDNSTLDLKKAEELLQTLVTGLTNDDSEGANAGGYMGQLANAKQQVADLASEAEQARVKIGHLTKELKEKEPKAKKLEKEGGGAAFELQKAQSEKKQLEQTLEKIDWDENAEVTLRQRRDEESEIVSKLTAEVNHIKSRLSQLDFTYADPVRNFDHSKVKGLVAQLITIDPSSLNQVTALEVCAGGRLYNVVVEDNHTASQLLDNGRLTRKVTMIPLNQIRAFVASAGQLNSASKISNNSAKLALQLIGYDADVSKAMEFVFGNTLICPDAQTAKQVTFDQNVRMKSVTFDGDIYDPSGTLSGGSKPSTSGILIKVQELKKVESLLRQHQSNLQQIEEEWQAAKSKIAKFNQAKKDLDLKSHEVSLLEERVKESNTTRIISEVATIKNTLTELNTLIANCKQKQNAAEAECKRLQKEMDDFKNNKDSKLKQIKADISQKKANMSNTSSTVKAMQREVQGVDMEIEQLVSDVSAAKKEVEEAAEAVGAAKSEHEGLKAKLKQAKEEHAQADLEYRQETKRLDGFRRELADMEKAKQAKLEAIGQVDSTISTLRHKIDSFSRERKGAQDAIERIENTYEWVAGAKKLFGQAGGEFDFSAHRMKDKKSELERLEADQHKMRKKVNPKVLHMIDSVEKREKELTAKHSTVIKDKGKIEETIARLDEYKLEALTKAWVTVNGEFGHIFDTLLPGNWCELQPAEGMTLSQGLEVRVRLGSTWKSSLTELSGGQRSLIALSLIMSLLKTHPSPIYVLDEVDAALDLQHTQNLGLLFKHRFKGSQFIVVSLKEGLFTNANVLFRTRFRDGTSVVERTVSRSTSSLYNTDERANPSSSSRANKSSNR</sequence>
<comment type="caution">
    <text evidence="15">The sequence shown here is derived from an EMBL/GenBank/DDBJ whole genome shotgun (WGS) entry which is preliminary data.</text>
</comment>
<dbReference type="Pfam" id="PF02463">
    <property type="entry name" value="SMC_N"/>
    <property type="match status" value="1"/>
</dbReference>
<evidence type="ECO:0000256" key="3">
    <source>
        <dbReference type="ARBA" id="ARBA00022618"/>
    </source>
</evidence>
<dbReference type="GO" id="GO:0005694">
    <property type="term" value="C:chromosome"/>
    <property type="evidence" value="ECO:0007669"/>
    <property type="project" value="InterPro"/>
</dbReference>
<feature type="compositionally biased region" description="Low complexity" evidence="13">
    <location>
        <begin position="1215"/>
        <end position="1228"/>
    </location>
</feature>
<dbReference type="Pfam" id="PF06470">
    <property type="entry name" value="SMC_hinge"/>
    <property type="match status" value="1"/>
</dbReference>
<evidence type="ECO:0000313" key="15">
    <source>
        <dbReference type="EMBL" id="KAA1120747.1"/>
    </source>
</evidence>
<feature type="coiled-coil region" evidence="12">
    <location>
        <begin position="269"/>
        <end position="341"/>
    </location>
</feature>
<dbReference type="InterPro" id="IPR027120">
    <property type="entry name" value="Smc2_ABC"/>
</dbReference>
<dbReference type="CDD" id="cd03273">
    <property type="entry name" value="ABC_SMC2_euk"/>
    <property type="match status" value="1"/>
</dbReference>
<accession>A0A5B0R5E8</accession>
<evidence type="ECO:0000313" key="16">
    <source>
        <dbReference type="Proteomes" id="UP000325313"/>
    </source>
</evidence>
<keyword evidence="7 12" id="KW-0175">Coiled coil</keyword>
<keyword evidence="4" id="KW-0547">Nucleotide-binding</keyword>
<feature type="coiled-coil region" evidence="12">
    <location>
        <begin position="429"/>
        <end position="498"/>
    </location>
</feature>
<dbReference type="Proteomes" id="UP000325313">
    <property type="component" value="Unassembled WGS sequence"/>
</dbReference>
<dbReference type="InterPro" id="IPR027417">
    <property type="entry name" value="P-loop_NTPase"/>
</dbReference>
<evidence type="ECO:0000256" key="4">
    <source>
        <dbReference type="ARBA" id="ARBA00022741"/>
    </source>
</evidence>
<dbReference type="AlphaFoldDB" id="A0A5B0R5E8"/>
<evidence type="ECO:0000256" key="13">
    <source>
        <dbReference type="SAM" id="MobiDB-lite"/>
    </source>
</evidence>
<dbReference type="EMBL" id="VDEP01000241">
    <property type="protein sequence ID" value="KAA1120747.1"/>
    <property type="molecule type" value="Genomic_DNA"/>
</dbReference>
<dbReference type="InterPro" id="IPR036277">
    <property type="entry name" value="SMC_hinge_sf"/>
</dbReference>
<proteinExistence type="inferred from homology"/>
<dbReference type="Gene3D" id="3.30.70.1620">
    <property type="match status" value="1"/>
</dbReference>
<dbReference type="Gene3D" id="1.10.287.1490">
    <property type="match status" value="1"/>
</dbReference>
<evidence type="ECO:0000259" key="14">
    <source>
        <dbReference type="SMART" id="SM00968"/>
    </source>
</evidence>
<comment type="subcellular location">
    <subcellularLocation>
        <location evidence="1 11">Nucleus</location>
    </subcellularLocation>
</comment>
<dbReference type="InterPro" id="IPR024704">
    <property type="entry name" value="SMC"/>
</dbReference>
<evidence type="ECO:0000256" key="11">
    <source>
        <dbReference type="PIRNR" id="PIRNR005719"/>
    </source>
</evidence>